<dbReference type="AlphaFoldDB" id="A0A5J6SP64"/>
<evidence type="ECO:0000313" key="2">
    <source>
        <dbReference type="EMBL" id="QFF99748.1"/>
    </source>
</evidence>
<keyword evidence="3" id="KW-1185">Reference proteome</keyword>
<proteinExistence type="predicted"/>
<accession>A0A5J6SP64</accession>
<sequence>MVFAFHGRGLSLLAALWGLQLTLFPQESHAPARARRKKEVAPARARRRKEVAPARARRRKEVAPALARRKCNLPPR</sequence>
<evidence type="ECO:0000313" key="3">
    <source>
        <dbReference type="Proteomes" id="UP000325517"/>
    </source>
</evidence>
<dbReference type="Proteomes" id="UP000325517">
    <property type="component" value="Chromosome"/>
</dbReference>
<feature type="region of interest" description="Disordered" evidence="1">
    <location>
        <begin position="28"/>
        <end position="76"/>
    </location>
</feature>
<feature type="compositionally biased region" description="Basic residues" evidence="1">
    <location>
        <begin position="67"/>
        <end position="76"/>
    </location>
</feature>
<dbReference type="EMBL" id="CP031223">
    <property type="protein sequence ID" value="QFF99748.1"/>
    <property type="molecule type" value="Genomic_DNA"/>
</dbReference>
<gene>
    <name evidence="2" type="ORF">PB01_13360</name>
</gene>
<feature type="compositionally biased region" description="Basic residues" evidence="1">
    <location>
        <begin position="32"/>
        <end position="60"/>
    </location>
</feature>
<organism evidence="2 3">
    <name type="scientific">Psychrobacillus glaciei</name>
    <dbReference type="NCBI Taxonomy" id="2283160"/>
    <lineage>
        <taxon>Bacteria</taxon>
        <taxon>Bacillati</taxon>
        <taxon>Bacillota</taxon>
        <taxon>Bacilli</taxon>
        <taxon>Bacillales</taxon>
        <taxon>Bacillaceae</taxon>
        <taxon>Psychrobacillus</taxon>
    </lineage>
</organism>
<dbReference type="KEGG" id="psyo:PB01_13360"/>
<reference evidence="2 3" key="1">
    <citation type="submission" date="2018-07" db="EMBL/GenBank/DDBJ databases">
        <title>Complete genome sequence of Psychrobacillus sp. PB01, isolated from iceberg, and comparative genome analysis of Psychrobacillus strains.</title>
        <authorList>
            <person name="Lee P.C."/>
        </authorList>
    </citation>
    <scope>NUCLEOTIDE SEQUENCE [LARGE SCALE GENOMIC DNA]</scope>
    <source>
        <strain evidence="2 3">PB01</strain>
    </source>
</reference>
<name>A0A5J6SP64_9BACI</name>
<protein>
    <submittedName>
        <fullName evidence="2">Uncharacterized protein</fullName>
    </submittedName>
</protein>
<evidence type="ECO:0000256" key="1">
    <source>
        <dbReference type="SAM" id="MobiDB-lite"/>
    </source>
</evidence>